<dbReference type="Proteomes" id="UP000013523">
    <property type="component" value="Chromosome"/>
</dbReference>
<dbReference type="AlphaFoldDB" id="R4KCQ1"/>
<evidence type="ECO:0000313" key="1">
    <source>
        <dbReference type="EMBL" id="AGK97395.1"/>
    </source>
</evidence>
<dbReference type="STRING" id="86416.Clopa_2535"/>
<dbReference type="RefSeq" id="WP_015615695.1">
    <property type="nucleotide sequence ID" value="NC_021182.1"/>
</dbReference>
<dbReference type="Pfam" id="PF11185">
    <property type="entry name" value="DUF2971"/>
    <property type="match status" value="1"/>
</dbReference>
<reference evidence="1 2" key="1">
    <citation type="submission" date="2012-01" db="EMBL/GenBank/DDBJ databases">
        <title>Complete sequence of chromosome of Clostridium pasteurianum BC1.</title>
        <authorList>
            <consortium name="US DOE Joint Genome Institute"/>
            <person name="Lucas S."/>
            <person name="Han J."/>
            <person name="Lapidus A."/>
            <person name="Cheng J.-F."/>
            <person name="Goodwin L."/>
            <person name="Pitluck S."/>
            <person name="Peters L."/>
            <person name="Mikhailova N."/>
            <person name="Teshima H."/>
            <person name="Detter J.C."/>
            <person name="Han C."/>
            <person name="Tapia R."/>
            <person name="Land M."/>
            <person name="Hauser L."/>
            <person name="Kyrpides N."/>
            <person name="Ivanova N."/>
            <person name="Pagani I."/>
            <person name="Dunn J."/>
            <person name="Taghavi S."/>
            <person name="Francis A."/>
            <person name="van der Lelie D."/>
            <person name="Woyke T."/>
        </authorList>
    </citation>
    <scope>NUCLEOTIDE SEQUENCE [LARGE SCALE GENOMIC DNA]</scope>
    <source>
        <strain evidence="1 2">BC1</strain>
    </source>
</reference>
<dbReference type="KEGG" id="cpas:Clopa_2535"/>
<gene>
    <name evidence="1" type="ORF">Clopa_2535</name>
</gene>
<dbReference type="InterPro" id="IPR021352">
    <property type="entry name" value="DUF2971"/>
</dbReference>
<keyword evidence="2" id="KW-1185">Reference proteome</keyword>
<dbReference type="eggNOG" id="ENOG5033C53">
    <property type="taxonomic scope" value="Bacteria"/>
</dbReference>
<dbReference type="EMBL" id="CP003261">
    <property type="protein sequence ID" value="AGK97395.1"/>
    <property type="molecule type" value="Genomic_DNA"/>
</dbReference>
<evidence type="ECO:0000313" key="2">
    <source>
        <dbReference type="Proteomes" id="UP000013523"/>
    </source>
</evidence>
<dbReference type="HOGENOM" id="CLU_073012_0_0_9"/>
<dbReference type="OrthoDB" id="8548541at2"/>
<organism evidence="1 2">
    <name type="scientific">Clostridium pasteurianum BC1</name>
    <dbReference type="NCBI Taxonomy" id="86416"/>
    <lineage>
        <taxon>Bacteria</taxon>
        <taxon>Bacillati</taxon>
        <taxon>Bacillota</taxon>
        <taxon>Clostridia</taxon>
        <taxon>Eubacteriales</taxon>
        <taxon>Clostridiaceae</taxon>
        <taxon>Clostridium</taxon>
    </lineage>
</organism>
<proteinExistence type="predicted"/>
<protein>
    <recommendedName>
        <fullName evidence="3">DUF2971 domain-containing protein</fullName>
    </recommendedName>
</protein>
<sequence>MNENSTNNIIAVHKYLTFNQFVDIIELQRSYFTNVPLWDDTYEAASQYEIFNQIIPLKMANSFAKDENSMDQIKRMLKIQIKDMYAQSWTYDSKESDAMWRIYSPDKTGVRITTNVLKLKEQMKESLEKDIEDYEVSYDLKMNADKYKQKGTIAGYITSGRAILEGKRSEFVHENEYRFSFSLNIQEYIGSIKCEGEEPTFNEMYNFKREPVKYYKFPLNLISEVLLDPRAPKYFEETFNNYCENRKFKENNIVFKKSDLYGDPSEKLFK</sequence>
<accession>R4KCQ1</accession>
<dbReference type="PATRIC" id="fig|86416.3.peg.2519"/>
<name>R4KCQ1_CLOPA</name>
<evidence type="ECO:0008006" key="3">
    <source>
        <dbReference type="Google" id="ProtNLM"/>
    </source>
</evidence>